<evidence type="ECO:0000313" key="5">
    <source>
        <dbReference type="Proteomes" id="UP000321805"/>
    </source>
</evidence>
<evidence type="ECO:0000259" key="3">
    <source>
        <dbReference type="Pfam" id="PF19278"/>
    </source>
</evidence>
<dbReference type="EMBL" id="CP042430">
    <property type="protein sequence ID" value="QEC46535.1"/>
    <property type="molecule type" value="Genomic_DNA"/>
</dbReference>
<protein>
    <submittedName>
        <fullName evidence="4">Hydantoinase/oxoprolinase family protein</fullName>
    </submittedName>
</protein>
<dbReference type="OrthoDB" id="9768323at2"/>
<dbReference type="PANTHER" id="PTHR11365">
    <property type="entry name" value="5-OXOPROLINASE RELATED"/>
    <property type="match status" value="1"/>
</dbReference>
<reference evidence="4 5" key="1">
    <citation type="journal article" date="2018" name="J. Microbiol.">
        <title>Baekduia soli gen. nov., sp. nov., a novel bacterium isolated from the soil of Baekdu Mountain and proposal of a novel family name, Baekduiaceae fam. nov.</title>
        <authorList>
            <person name="An D.S."/>
            <person name="Siddiqi M.Z."/>
            <person name="Kim K.H."/>
            <person name="Yu H.S."/>
            <person name="Im W.T."/>
        </authorList>
    </citation>
    <scope>NUCLEOTIDE SEQUENCE [LARGE SCALE GENOMIC DNA]</scope>
    <source>
        <strain evidence="4 5">BR7-21</strain>
    </source>
</reference>
<evidence type="ECO:0000259" key="2">
    <source>
        <dbReference type="Pfam" id="PF05378"/>
    </source>
</evidence>
<proteinExistence type="predicted"/>
<dbReference type="Proteomes" id="UP000321805">
    <property type="component" value="Chromosome"/>
</dbReference>
<dbReference type="InterPro" id="IPR049517">
    <property type="entry name" value="ACX-like_C"/>
</dbReference>
<accession>A0A5B8U131</accession>
<evidence type="ECO:0000259" key="1">
    <source>
        <dbReference type="Pfam" id="PF01968"/>
    </source>
</evidence>
<dbReference type="Pfam" id="PF19278">
    <property type="entry name" value="Hydant_A_C"/>
    <property type="match status" value="1"/>
</dbReference>
<dbReference type="SUPFAM" id="SSF53067">
    <property type="entry name" value="Actin-like ATPase domain"/>
    <property type="match status" value="1"/>
</dbReference>
<keyword evidence="5" id="KW-1185">Reference proteome</keyword>
<name>A0A5B8U131_9ACTN</name>
<dbReference type="Pfam" id="PF05378">
    <property type="entry name" value="Hydant_A_N"/>
    <property type="match status" value="1"/>
</dbReference>
<dbReference type="Pfam" id="PF01968">
    <property type="entry name" value="Hydantoinase_A"/>
    <property type="match status" value="1"/>
</dbReference>
<organism evidence="4 5">
    <name type="scientific">Baekduia soli</name>
    <dbReference type="NCBI Taxonomy" id="496014"/>
    <lineage>
        <taxon>Bacteria</taxon>
        <taxon>Bacillati</taxon>
        <taxon>Actinomycetota</taxon>
        <taxon>Thermoleophilia</taxon>
        <taxon>Solirubrobacterales</taxon>
        <taxon>Baekduiaceae</taxon>
        <taxon>Baekduia</taxon>
    </lineage>
</organism>
<feature type="domain" description="Acetophenone carboxylase-like C-terminal" evidence="3">
    <location>
        <begin position="512"/>
        <end position="684"/>
    </location>
</feature>
<feature type="domain" description="Hydantoinase/oxoprolinase N-terminal" evidence="2">
    <location>
        <begin position="2"/>
        <end position="184"/>
    </location>
</feature>
<dbReference type="KEGG" id="bsol:FSW04_02375"/>
<dbReference type="InterPro" id="IPR008040">
    <property type="entry name" value="Hydant_A_N"/>
</dbReference>
<dbReference type="AlphaFoldDB" id="A0A5B8U131"/>
<dbReference type="RefSeq" id="WP_146915848.1">
    <property type="nucleotide sequence ID" value="NZ_CP042430.1"/>
</dbReference>
<dbReference type="PANTHER" id="PTHR11365:SF23">
    <property type="entry name" value="HYPOTHETICAL 5-OXOPROLINASE (EUROFUNG)-RELATED"/>
    <property type="match status" value="1"/>
</dbReference>
<feature type="domain" description="Hydantoinase A/oxoprolinase" evidence="1">
    <location>
        <begin position="208"/>
        <end position="494"/>
    </location>
</feature>
<sequence>MRLGVDVGGTFTDLLVIDEEAGEVHVEKVPTTTGDPAAGVLDGATRLLERAGLDPAGLDQFLHGTTIATNIVLERDGARTGMITTEGFRDILHTARHRRPLTFSIHQEVPWQEHPLVPRENRLPVAERIVPPTGEVEIPLDEDAVRAAARLLAARGVEAVAVCLLFSFLNPVHEQRVGEILREELADDVYVFLRSDVAPRYREYEAFSTAALCAYVGPKTNRYLERLSAGLAGRGIRAELQMMTSAGGVATVAGATRQPANLLMSGPVGGLMGGLWAARLAGFDNVITLDVGGTSADIGVAPRGELRLKHLLDTQVGGYAAMIPMAELDTIGAGGGSLAYVDETGMFHVGPQSAGAHPGPACYMRGGTRPTVTDAMVVLGRLRPSTFLGGAMVVDPALAEQALREHVCGPLGMDVEEAAASTVGVITHSMIQAIELNSVQKGYDPRDFTFVALGGAGAQFACEIGQEMGIPRVLIPPRPGITSALGLLATDTLYEFSATEMQPLAELDWDRLVAHYTELDASALQALRRDAISEEDIALRRYADCRYANQGYELTVEIPALEGDPAAWAAAVEEAFHAEHERTYSRRFDGAITAVNIRVMGVGRRPEVRWPLLEQGDGDPSRAVVHEQDVVYVVAGERRRHPTKFYDRALLRAGDRITGAAVVEQFDSTTVINPGIPCTVDPHGNLILETA</sequence>
<dbReference type="GO" id="GO:0005829">
    <property type="term" value="C:cytosol"/>
    <property type="evidence" value="ECO:0007669"/>
    <property type="project" value="TreeGrafter"/>
</dbReference>
<dbReference type="InterPro" id="IPR043129">
    <property type="entry name" value="ATPase_NBD"/>
</dbReference>
<dbReference type="GO" id="GO:0006749">
    <property type="term" value="P:glutathione metabolic process"/>
    <property type="evidence" value="ECO:0007669"/>
    <property type="project" value="TreeGrafter"/>
</dbReference>
<dbReference type="InterPro" id="IPR002821">
    <property type="entry name" value="Hydantoinase_A"/>
</dbReference>
<dbReference type="GO" id="GO:0017168">
    <property type="term" value="F:5-oxoprolinase (ATP-hydrolyzing) activity"/>
    <property type="evidence" value="ECO:0007669"/>
    <property type="project" value="TreeGrafter"/>
</dbReference>
<gene>
    <name evidence="4" type="ORF">FSW04_02375</name>
</gene>
<evidence type="ECO:0000313" key="4">
    <source>
        <dbReference type="EMBL" id="QEC46535.1"/>
    </source>
</evidence>
<dbReference type="InterPro" id="IPR045079">
    <property type="entry name" value="Oxoprolinase-like"/>
</dbReference>